<evidence type="ECO:0000256" key="5">
    <source>
        <dbReference type="ARBA" id="ARBA00030303"/>
    </source>
</evidence>
<dbReference type="Gene3D" id="3.40.190.10">
    <property type="entry name" value="Periplasmic binding protein-like II"/>
    <property type="match status" value="2"/>
</dbReference>
<keyword evidence="6" id="KW-0472">Membrane</keyword>
<accession>A0A4Z0GMM1</accession>
<evidence type="ECO:0000256" key="1">
    <source>
        <dbReference type="ARBA" id="ARBA00008520"/>
    </source>
</evidence>
<evidence type="ECO:0000256" key="3">
    <source>
        <dbReference type="ARBA" id="ARBA00022597"/>
    </source>
</evidence>
<proteinExistence type="inferred from homology"/>
<keyword evidence="2 6" id="KW-0813">Transport</keyword>
<dbReference type="Pfam" id="PF01547">
    <property type="entry name" value="SBP_bac_1"/>
    <property type="match status" value="1"/>
</dbReference>
<dbReference type="AlphaFoldDB" id="A0A4Z0GMM1"/>
<dbReference type="GO" id="GO:0055052">
    <property type="term" value="C:ATP-binding cassette (ABC) transporter complex, substrate-binding subunit-containing"/>
    <property type="evidence" value="ECO:0007669"/>
    <property type="project" value="TreeGrafter"/>
</dbReference>
<organism evidence="7 8">
    <name type="scientific">Sporolactobacillus shoreae</name>
    <dbReference type="NCBI Taxonomy" id="1465501"/>
    <lineage>
        <taxon>Bacteria</taxon>
        <taxon>Bacillati</taxon>
        <taxon>Bacillota</taxon>
        <taxon>Bacilli</taxon>
        <taxon>Bacillales</taxon>
        <taxon>Sporolactobacillaceae</taxon>
        <taxon>Sporolactobacillus</taxon>
    </lineage>
</organism>
<name>A0A4Z0GMM1_9BACL</name>
<dbReference type="InterPro" id="IPR006061">
    <property type="entry name" value="SBP_1_CS"/>
</dbReference>
<keyword evidence="6" id="KW-1003">Cell membrane</keyword>
<gene>
    <name evidence="7" type="ORF">E4665_12890</name>
</gene>
<evidence type="ECO:0000313" key="8">
    <source>
        <dbReference type="Proteomes" id="UP000298347"/>
    </source>
</evidence>
<dbReference type="PROSITE" id="PS51257">
    <property type="entry name" value="PROKAR_LIPOPROTEIN"/>
    <property type="match status" value="1"/>
</dbReference>
<dbReference type="PRINTS" id="PR00181">
    <property type="entry name" value="MALTOSEBP"/>
</dbReference>
<evidence type="ECO:0000313" key="7">
    <source>
        <dbReference type="EMBL" id="TGA97116.1"/>
    </source>
</evidence>
<dbReference type="GO" id="GO:0015768">
    <property type="term" value="P:maltose transport"/>
    <property type="evidence" value="ECO:0007669"/>
    <property type="project" value="TreeGrafter"/>
</dbReference>
<dbReference type="EMBL" id="SRJD01000016">
    <property type="protein sequence ID" value="TGA97116.1"/>
    <property type="molecule type" value="Genomic_DNA"/>
</dbReference>
<dbReference type="InterPro" id="IPR006059">
    <property type="entry name" value="SBP"/>
</dbReference>
<dbReference type="InterPro" id="IPR006060">
    <property type="entry name" value="Maltose/Cyclodextrin-bd"/>
</dbReference>
<dbReference type="GO" id="GO:1901982">
    <property type="term" value="F:maltose binding"/>
    <property type="evidence" value="ECO:0007669"/>
    <property type="project" value="TreeGrafter"/>
</dbReference>
<comment type="similarity">
    <text evidence="1 6">Belongs to the bacterial solute-binding protein 1 family.</text>
</comment>
<dbReference type="SUPFAM" id="SSF53850">
    <property type="entry name" value="Periplasmic binding protein-like II"/>
    <property type="match status" value="1"/>
</dbReference>
<dbReference type="Proteomes" id="UP000298347">
    <property type="component" value="Unassembled WGS sequence"/>
</dbReference>
<dbReference type="PANTHER" id="PTHR30061">
    <property type="entry name" value="MALTOSE-BINDING PERIPLASMIC PROTEIN"/>
    <property type="match status" value="1"/>
</dbReference>
<reference evidence="7 8" key="1">
    <citation type="journal article" date="2015" name="Int. J. Syst. Evol. Microbiol.">
        <title>Sporolactobacillus shoreae sp. nov. and Sporolactobacillus spathodeae sp. nov., two spore-forming lactic acid bacteria isolated from tree barks in Thailand.</title>
        <authorList>
            <person name="Thamacharoensuk T."/>
            <person name="Kitahara M."/>
            <person name="Ohkuma M."/>
            <person name="Thongchul N."/>
            <person name="Tanasupawat S."/>
        </authorList>
    </citation>
    <scope>NUCLEOTIDE SEQUENCE [LARGE SCALE GENOMIC DNA]</scope>
    <source>
        <strain evidence="7 8">BK92</strain>
    </source>
</reference>
<feature type="chain" id="PRO_5021475042" description="Maltodextrin-binding protein" evidence="6">
    <location>
        <begin position="22"/>
        <end position="422"/>
    </location>
</feature>
<comment type="caution">
    <text evidence="7">The sequence shown here is derived from an EMBL/GenBank/DDBJ whole genome shotgun (WGS) entry which is preliminary data.</text>
</comment>
<dbReference type="PROSITE" id="PS01037">
    <property type="entry name" value="SBP_BACTERIAL_1"/>
    <property type="match status" value="1"/>
</dbReference>
<keyword evidence="3 6" id="KW-0762">Sugar transport</keyword>
<comment type="subcellular location">
    <subcellularLocation>
        <location evidence="6">Cell membrane</location>
        <topology evidence="6">Lipid-anchor</topology>
    </subcellularLocation>
</comment>
<feature type="signal peptide" evidence="6">
    <location>
        <begin position="1"/>
        <end position="21"/>
    </location>
</feature>
<evidence type="ECO:0000256" key="2">
    <source>
        <dbReference type="ARBA" id="ARBA00022448"/>
    </source>
</evidence>
<dbReference type="PANTHER" id="PTHR30061:SF50">
    <property type="entry name" value="MALTOSE_MALTODEXTRIN-BINDING PERIPLASMIC PROTEIN"/>
    <property type="match status" value="1"/>
</dbReference>
<dbReference type="GO" id="GO:0042956">
    <property type="term" value="P:maltodextrin transmembrane transport"/>
    <property type="evidence" value="ECO:0007669"/>
    <property type="project" value="TreeGrafter"/>
</dbReference>
<dbReference type="GO" id="GO:0015144">
    <property type="term" value="F:carbohydrate transmembrane transporter activity"/>
    <property type="evidence" value="ECO:0007669"/>
    <property type="project" value="InterPro"/>
</dbReference>
<keyword evidence="4 6" id="KW-0732">Signal</keyword>
<evidence type="ECO:0000256" key="6">
    <source>
        <dbReference type="RuleBase" id="RU365005"/>
    </source>
</evidence>
<dbReference type="RefSeq" id="WP_135349207.1">
    <property type="nucleotide sequence ID" value="NZ_SRJD01000016.1"/>
</dbReference>
<keyword evidence="6" id="KW-0449">Lipoprotein</keyword>
<evidence type="ECO:0000256" key="4">
    <source>
        <dbReference type="ARBA" id="ARBA00022729"/>
    </source>
</evidence>
<dbReference type="OrthoDB" id="9766758at2"/>
<protein>
    <recommendedName>
        <fullName evidence="5 6">Maltodextrin-binding protein</fullName>
    </recommendedName>
</protein>
<sequence>MKFIRKIVSALAIFGLIMALAACGSGGASNGNSGGKKVLTVSVDSSNAAYANFVNSIKGKFEKANNATVKIVKKPMFDQLTALSLDGPAGKAPDVMLAPYDRVGALGQQGQLLEVDKSILGFLNQKAQRQVQVGSKYYGVPLTIEALVLFYNKDLVKKAPTTFKDLELLAKDKRFAFPSEPGKNTGFLAKWTDFYYAYGLYAGYGGYVFGNNNANPKDIGLNNSGSIEAVTYATKWFQNVWPKGMQDVKASGNFVTNEFVKGKAGAVIDGPWQAAVYKQSKINYGVAKIPTLPNGKEYAPFAGGKAWVASAYTKDPSLAKKWLAYATNATNSYVFYQKSNEIPINPQAQDKVKNSSDVLSIAVISQYDSSIPMPSIPEMAEVWTTMEPAMFNAASGKKTPKQTLDDAVSTLHKTIAQKYKDK</sequence>
<keyword evidence="8" id="KW-1185">Reference proteome</keyword>